<dbReference type="InterPro" id="IPR001138">
    <property type="entry name" value="Zn2Cys6_DnaBD"/>
</dbReference>
<keyword evidence="10" id="KW-1185">Reference proteome</keyword>
<dbReference type="PROSITE" id="PS50048">
    <property type="entry name" value="ZN2_CY6_FUNGAL_2"/>
    <property type="match status" value="1"/>
</dbReference>
<keyword evidence="2" id="KW-0479">Metal-binding</keyword>
<dbReference type="InterPro" id="IPR007219">
    <property type="entry name" value="XnlR_reg_dom"/>
</dbReference>
<dbReference type="CDD" id="cd00067">
    <property type="entry name" value="GAL4"/>
    <property type="match status" value="1"/>
</dbReference>
<dbReference type="SMART" id="SM00066">
    <property type="entry name" value="GAL4"/>
    <property type="match status" value="1"/>
</dbReference>
<feature type="domain" description="Zn(2)-C6 fungal-type" evidence="8">
    <location>
        <begin position="12"/>
        <end position="41"/>
    </location>
</feature>
<name>A0AAN6DR28_9EURO</name>
<comment type="subcellular location">
    <subcellularLocation>
        <location evidence="1">Nucleus</location>
    </subcellularLocation>
</comment>
<evidence type="ECO:0000313" key="9">
    <source>
        <dbReference type="EMBL" id="KAI1609754.1"/>
    </source>
</evidence>
<protein>
    <submittedName>
        <fullName evidence="9">Fungal-specific transcription factor domain-containing protein</fullName>
    </submittedName>
</protein>
<dbReference type="Pfam" id="PF00172">
    <property type="entry name" value="Zn_clus"/>
    <property type="match status" value="1"/>
</dbReference>
<dbReference type="GO" id="GO:0000981">
    <property type="term" value="F:DNA-binding transcription factor activity, RNA polymerase II-specific"/>
    <property type="evidence" value="ECO:0007669"/>
    <property type="project" value="InterPro"/>
</dbReference>
<comment type="caution">
    <text evidence="9">The sequence shown here is derived from an EMBL/GenBank/DDBJ whole genome shotgun (WGS) entry which is preliminary data.</text>
</comment>
<keyword evidence="6" id="KW-0539">Nucleus</keyword>
<dbReference type="GO" id="GO:0008270">
    <property type="term" value="F:zinc ion binding"/>
    <property type="evidence" value="ECO:0007669"/>
    <property type="project" value="InterPro"/>
</dbReference>
<accession>A0AAN6DR28</accession>
<dbReference type="PANTHER" id="PTHR31001">
    <property type="entry name" value="UNCHARACTERIZED TRANSCRIPTIONAL REGULATORY PROTEIN"/>
    <property type="match status" value="1"/>
</dbReference>
<dbReference type="InterPro" id="IPR050613">
    <property type="entry name" value="Sec_Metabolite_Reg"/>
</dbReference>
<evidence type="ECO:0000313" key="10">
    <source>
        <dbReference type="Proteomes" id="UP001203852"/>
    </source>
</evidence>
<evidence type="ECO:0000256" key="6">
    <source>
        <dbReference type="ARBA" id="ARBA00023242"/>
    </source>
</evidence>
<evidence type="ECO:0000256" key="1">
    <source>
        <dbReference type="ARBA" id="ARBA00004123"/>
    </source>
</evidence>
<keyword evidence="4" id="KW-0238">DNA-binding</keyword>
<dbReference type="CDD" id="cd12148">
    <property type="entry name" value="fungal_TF_MHR"/>
    <property type="match status" value="1"/>
</dbReference>
<dbReference type="InterPro" id="IPR036864">
    <property type="entry name" value="Zn2-C6_fun-type_DNA-bd_sf"/>
</dbReference>
<evidence type="ECO:0000256" key="5">
    <source>
        <dbReference type="ARBA" id="ARBA00023163"/>
    </source>
</evidence>
<organism evidence="9 10">
    <name type="scientific">Exophiala viscosa</name>
    <dbReference type="NCBI Taxonomy" id="2486360"/>
    <lineage>
        <taxon>Eukaryota</taxon>
        <taxon>Fungi</taxon>
        <taxon>Dikarya</taxon>
        <taxon>Ascomycota</taxon>
        <taxon>Pezizomycotina</taxon>
        <taxon>Eurotiomycetes</taxon>
        <taxon>Chaetothyriomycetidae</taxon>
        <taxon>Chaetothyriales</taxon>
        <taxon>Herpotrichiellaceae</taxon>
        <taxon>Exophiala</taxon>
    </lineage>
</organism>
<evidence type="ECO:0000256" key="2">
    <source>
        <dbReference type="ARBA" id="ARBA00022723"/>
    </source>
</evidence>
<keyword evidence="3" id="KW-0805">Transcription regulation</keyword>
<dbReference type="Pfam" id="PF04082">
    <property type="entry name" value="Fungal_trans"/>
    <property type="match status" value="1"/>
</dbReference>
<gene>
    <name evidence="9" type="ORF">EDD36DRAFT_55585</name>
</gene>
<dbReference type="AlphaFoldDB" id="A0AAN6DR28"/>
<proteinExistence type="predicted"/>
<evidence type="ECO:0000256" key="4">
    <source>
        <dbReference type="ARBA" id="ARBA00023125"/>
    </source>
</evidence>
<dbReference type="Gene3D" id="4.10.240.10">
    <property type="entry name" value="Zn(2)-C6 fungal-type DNA-binding domain"/>
    <property type="match status" value="1"/>
</dbReference>
<dbReference type="PROSITE" id="PS00463">
    <property type="entry name" value="ZN2_CY6_FUNGAL_1"/>
    <property type="match status" value="1"/>
</dbReference>
<evidence type="ECO:0000256" key="7">
    <source>
        <dbReference type="SAM" id="MobiDB-lite"/>
    </source>
</evidence>
<dbReference type="GO" id="GO:0003677">
    <property type="term" value="F:DNA binding"/>
    <property type="evidence" value="ECO:0007669"/>
    <property type="project" value="UniProtKB-KW"/>
</dbReference>
<evidence type="ECO:0000259" key="8">
    <source>
        <dbReference type="PROSITE" id="PS50048"/>
    </source>
</evidence>
<dbReference type="EMBL" id="MU404359">
    <property type="protein sequence ID" value="KAI1609754.1"/>
    <property type="molecule type" value="Genomic_DNA"/>
</dbReference>
<dbReference type="GO" id="GO:0006351">
    <property type="term" value="P:DNA-templated transcription"/>
    <property type="evidence" value="ECO:0007669"/>
    <property type="project" value="InterPro"/>
</dbReference>
<evidence type="ECO:0000256" key="3">
    <source>
        <dbReference type="ARBA" id="ARBA00023015"/>
    </source>
</evidence>
<dbReference type="SUPFAM" id="SSF57701">
    <property type="entry name" value="Zn2/Cys6 DNA-binding domain"/>
    <property type="match status" value="1"/>
</dbReference>
<keyword evidence="5" id="KW-0804">Transcription</keyword>
<dbReference type="Proteomes" id="UP001203852">
    <property type="component" value="Unassembled WGS sequence"/>
</dbReference>
<feature type="region of interest" description="Disordered" evidence="7">
    <location>
        <begin position="86"/>
        <end position="112"/>
    </location>
</feature>
<dbReference type="GO" id="GO:0005634">
    <property type="term" value="C:nucleus"/>
    <property type="evidence" value="ECO:0007669"/>
    <property type="project" value="UniProtKB-SubCell"/>
</dbReference>
<sequence length="708" mass="79257">MQHNHSLWYKTACWTCRDRKVKCDKVLPCRNCSLAGIVCSYPPQVRTVRRPKRAHSTASPKQDDALLDRITKLEALLKKQSSELHINGVNDGQDSSVAEPHAEHATAPQSRHLTNATSLVGHLPTNAGLESTTAPVDTAEPFWKISPEPGALGPQQGVASDTADANYWERIEEQCASQVFLKSPSVSKTSIRSDAYNQEPPNSELPSIAFPFHGPSSPAAVPLLPMPERLVCWRKYLENVDPILKILHKSTTQTLLLLPDDQCYTLDSPSRALIQAICLLAVTSMSESDVSAGFSRSKESMTRKCAALTEQALMAAKFLEAQDLTTIQALLLFLYYLRCMEDPRLNALCGMAIFLAVRAGLNRDGAASGLPYLEVELRRRTWWQLLNLVDHPDDSGLENFPPGMGADTQLPRNVNDSELDFQMGDATEERVGFTESSFCLMQYEVTRTFNLIKSERARASAGREFRTEEAEQLLHSSREVFRQKYFQGQLKEAPIGEFAADVIAMVLAKRRLLMHISPDRHGHGESVTPDAQNHLFMLAVHVLELSRSLQTNKSAERWRWLSATYFQWSIAAFVARNLTIRPSSPATKRAWHVMDGILDLWPLPMRNSTKANALKGLIADAMRNRDAQNPWLSMWSGSNTAQLPSPPIYRKPPSEDKRIEKLVHWSDPMSELQQPPPVFSFNQGLGSDNFGSFNFNFDELNMDFGLLS</sequence>
<dbReference type="PANTHER" id="PTHR31001:SF85">
    <property type="entry name" value="ZN(II)2CYS6 TRANSCRIPTION FACTOR (EUROFUNG)"/>
    <property type="match status" value="1"/>
</dbReference>
<reference evidence="9" key="1">
    <citation type="journal article" date="2022" name="bioRxiv">
        <title>Deciphering the potential niche of two novel black yeast fungi from a biological soil crust based on their genomes, phenotypes, and melanin regulation.</title>
        <authorList>
            <consortium name="DOE Joint Genome Institute"/>
            <person name="Carr E.C."/>
            <person name="Barton Q."/>
            <person name="Grambo S."/>
            <person name="Sullivan M."/>
            <person name="Renfro C.M."/>
            <person name="Kuo A."/>
            <person name="Pangilinan J."/>
            <person name="Lipzen A."/>
            <person name="Keymanesh K."/>
            <person name="Savage E."/>
            <person name="Barry K."/>
            <person name="Grigoriev I.V."/>
            <person name="Riekhof W.R."/>
            <person name="Harris S.S."/>
        </authorList>
    </citation>
    <scope>NUCLEOTIDE SEQUENCE</scope>
    <source>
        <strain evidence="9">JF 03-4F</strain>
    </source>
</reference>